<gene>
    <name evidence="1" type="ORF">BECKFW1821C_GA0114237_102628</name>
</gene>
<dbReference type="NCBIfam" id="NF047398">
    <property type="entry name" value="AAA_KGGVGR"/>
    <property type="match status" value="1"/>
</dbReference>
<dbReference type="EMBL" id="CAADFE010000026">
    <property type="protein sequence ID" value="VFJ71269.1"/>
    <property type="molecule type" value="Genomic_DNA"/>
</dbReference>
<dbReference type="Gene3D" id="1.25.40.10">
    <property type="entry name" value="Tetratricopeptide repeat domain"/>
    <property type="match status" value="1"/>
</dbReference>
<dbReference type="Pfam" id="PF13431">
    <property type="entry name" value="TPR_17"/>
    <property type="match status" value="1"/>
</dbReference>
<dbReference type="SUPFAM" id="SSF52540">
    <property type="entry name" value="P-loop containing nucleoside triphosphate hydrolases"/>
    <property type="match status" value="1"/>
</dbReference>
<evidence type="ECO:0000313" key="1">
    <source>
        <dbReference type="EMBL" id="VFJ71269.1"/>
    </source>
</evidence>
<protein>
    <submittedName>
        <fullName evidence="1">Tetratricopeptide repeat-containing protein</fullName>
    </submittedName>
</protein>
<dbReference type="AlphaFoldDB" id="A0A450TSL1"/>
<dbReference type="PANTHER" id="PTHR13696:SF99">
    <property type="entry name" value="COBYRINIC ACID AC-DIAMIDE SYNTHASE"/>
    <property type="match status" value="1"/>
</dbReference>
<proteinExistence type="predicted"/>
<dbReference type="PANTHER" id="PTHR13696">
    <property type="entry name" value="P-LOOP CONTAINING NUCLEOSIDE TRIPHOSPHATE HYDROLASE"/>
    <property type="match status" value="1"/>
</dbReference>
<reference evidence="1" key="1">
    <citation type="submission" date="2019-02" db="EMBL/GenBank/DDBJ databases">
        <authorList>
            <person name="Gruber-Vodicka R. H."/>
            <person name="Seah K. B. B."/>
        </authorList>
    </citation>
    <scope>NUCLEOTIDE SEQUENCE</scope>
    <source>
        <strain evidence="1">BECK_BZ131</strain>
    </source>
</reference>
<dbReference type="InterPro" id="IPR019734">
    <property type="entry name" value="TPR_rpt"/>
</dbReference>
<dbReference type="Gene3D" id="3.40.50.300">
    <property type="entry name" value="P-loop containing nucleotide triphosphate hydrolases"/>
    <property type="match status" value="1"/>
</dbReference>
<sequence length="921" mass="102859">MRIISFFSFKGGVGRTALLTNLGAHWAAQGRVVALMDLDLIAPGISYSPLLGDYLDPRATGLGMSDLLATYHGEKPSENAFNFLPPHYLLQEMQLPDGAAPGGRLFVIGAGSPGGGEEYARNAQAPASGIIRPIPRPRIAEPDAETLQARTLRGLAEHIRKDLTEWRVPENLPGGDADPAADPSSNRPIDYLLIDARTGFGELIDLSLGYLADHMVLVSGLNDQNIQGLRLTLRALWEQRRVPLDEMPNLVTVVFSPIPAGEDDAVLASLEQAHGELLANLRHTQSGQWELAPRTFGLHYTPLLAISEEPILPGRANSLYGQEARAIADHLAGEEISGEEISDKGFEDRLQEEARRRARRIINPPAPRLAERPMPAPRPERPNPFTDLPAWHWPLGAHTDTNTRARQLDRLLGKIPQGERPNPEGFLDRLAWDIFFDGTQKRETLASLARLGKNQWQELSQTMERQRERALSLWGSSQYRLLLMGMLVRTRQEWATLVLEDDDAAEHRARLDQHPLPSAEHWPEYWLAIANRIHTSSGEDGEVLAAVDQAIQRAVPEETTLLAERIMELTPPEMGTSSLQAELEARARRLAPEHPWLDFLTARRLLKGPSKDPARAQMLLKPLLETPPEDAGKCFHLGILVLNQLPAMAAETETAFRKAIELDPKDADSWNNLGLLLMDHLNRPEEAEAAFRKAIELDPKLVAPWNGLGLLQWDWRRDCQGALASFRAGLERTADDKESQAYLYMNLGHTLQLLGHPAREELEKALMYFDGLESTDNAHALHLALELGDDERVAKYQDRYWESLSGGQDKWSPLVVLAELLEKGEQSVPTDLMADITGKPKNWFEYWVYIQTVHLLCGFRAEARTVGRAVVKALLALPSEITDNYPDQPRPGWRERYLPFAEGRSDGAGDPRERALFCREG</sequence>
<dbReference type="InterPro" id="IPR027417">
    <property type="entry name" value="P-loop_NTPase"/>
</dbReference>
<dbReference type="SUPFAM" id="SSF48452">
    <property type="entry name" value="TPR-like"/>
    <property type="match status" value="1"/>
</dbReference>
<accession>A0A450TSL1</accession>
<name>A0A450TSL1_9GAMM</name>
<dbReference type="InterPro" id="IPR050678">
    <property type="entry name" value="DNA_Partitioning_ATPase"/>
</dbReference>
<dbReference type="InterPro" id="IPR011990">
    <property type="entry name" value="TPR-like_helical_dom_sf"/>
</dbReference>
<organism evidence="1">
    <name type="scientific">Candidatus Kentrum sp. FW</name>
    <dbReference type="NCBI Taxonomy" id="2126338"/>
    <lineage>
        <taxon>Bacteria</taxon>
        <taxon>Pseudomonadati</taxon>
        <taxon>Pseudomonadota</taxon>
        <taxon>Gammaproteobacteria</taxon>
        <taxon>Candidatus Kentrum</taxon>
    </lineage>
</organism>
<dbReference type="SMART" id="SM00028">
    <property type="entry name" value="TPR"/>
    <property type="match status" value="1"/>
</dbReference>